<reference evidence="1 2" key="1">
    <citation type="submission" date="2018-11" db="EMBL/GenBank/DDBJ databases">
        <authorList>
            <person name="Wuyts S."/>
        </authorList>
    </citation>
    <scope>NUCLEOTIDE SEQUENCE [LARGE SCALE GENOMIC DNA]</scope>
    <source>
        <strain evidence="1">Lactobacillus mudanjiangensis AMBF249</strain>
    </source>
</reference>
<dbReference type="EMBL" id="UYIG01000057">
    <property type="protein sequence ID" value="VDG27827.1"/>
    <property type="molecule type" value="Genomic_DNA"/>
</dbReference>
<keyword evidence="2" id="KW-1185">Reference proteome</keyword>
<gene>
    <name evidence="1" type="ORF">MUDAN_MDHGFNIF_02651</name>
</gene>
<name>A0A660DXR2_9LACO</name>
<sequence length="51" mass="6045">MRVKAGLQADFVTWCEFHSKVNVYDKKIFVGLTLQRQILWDCLFLNLKLQS</sequence>
<evidence type="ECO:0000313" key="1">
    <source>
        <dbReference type="EMBL" id="VDG27827.1"/>
    </source>
</evidence>
<evidence type="ECO:0000313" key="2">
    <source>
        <dbReference type="Proteomes" id="UP000289996"/>
    </source>
</evidence>
<organism evidence="1 2">
    <name type="scientific">Lactiplantibacillus mudanjiangensis</name>
    <dbReference type="NCBI Taxonomy" id="1296538"/>
    <lineage>
        <taxon>Bacteria</taxon>
        <taxon>Bacillati</taxon>
        <taxon>Bacillota</taxon>
        <taxon>Bacilli</taxon>
        <taxon>Lactobacillales</taxon>
        <taxon>Lactobacillaceae</taxon>
        <taxon>Lactiplantibacillus</taxon>
    </lineage>
</organism>
<dbReference type="AlphaFoldDB" id="A0A660DXR2"/>
<proteinExistence type="predicted"/>
<dbReference type="Proteomes" id="UP000289996">
    <property type="component" value="Unassembled WGS sequence"/>
</dbReference>
<accession>A0A660DXR2</accession>
<protein>
    <submittedName>
        <fullName evidence="1">Uncharacterized protein</fullName>
    </submittedName>
</protein>